<reference evidence="2 3" key="1">
    <citation type="journal article" date="2019" name="Appl. Microbiol. Biotechnol.">
        <title>Uncovering carbohydrate metabolism through a genotype-phenotype association study of 56 lactic acid bacteria genomes.</title>
        <authorList>
            <person name="Buron-Moles G."/>
            <person name="Chailyan A."/>
            <person name="Dolejs I."/>
            <person name="Forster J."/>
            <person name="Miks M.H."/>
        </authorList>
    </citation>
    <scope>NUCLEOTIDE SEQUENCE [LARGE SCALE GENOMIC DNA]</scope>
    <source>
        <strain evidence="2 3">ATCC 49373</strain>
    </source>
</reference>
<dbReference type="OrthoDB" id="2361502at2"/>
<feature type="domain" description="Core" evidence="1">
    <location>
        <begin position="1"/>
        <end position="113"/>
    </location>
</feature>
<organism evidence="2 3">
    <name type="scientific">Secundilactobacillus malefermentans</name>
    <dbReference type="NCBI Taxonomy" id="176292"/>
    <lineage>
        <taxon>Bacteria</taxon>
        <taxon>Bacillati</taxon>
        <taxon>Bacillota</taxon>
        <taxon>Bacilli</taxon>
        <taxon>Lactobacillales</taxon>
        <taxon>Lactobacillaceae</taxon>
        <taxon>Secundilactobacillus</taxon>
    </lineage>
</organism>
<comment type="caution">
    <text evidence="2">The sequence shown here is derived from an EMBL/GenBank/DDBJ whole genome shotgun (WGS) entry which is preliminary data.</text>
</comment>
<evidence type="ECO:0000259" key="1">
    <source>
        <dbReference type="Pfam" id="PF01521"/>
    </source>
</evidence>
<dbReference type="Gene3D" id="2.60.300.12">
    <property type="entry name" value="HesB-like domain"/>
    <property type="match status" value="1"/>
</dbReference>
<dbReference type="EMBL" id="PUFO01000103">
    <property type="protein sequence ID" value="TDG71667.1"/>
    <property type="molecule type" value="Genomic_DNA"/>
</dbReference>
<dbReference type="Pfam" id="PF01521">
    <property type="entry name" value="Fe-S_biosyn"/>
    <property type="match status" value="1"/>
</dbReference>
<dbReference type="SUPFAM" id="SSF89360">
    <property type="entry name" value="HesB-like domain"/>
    <property type="match status" value="1"/>
</dbReference>
<protein>
    <recommendedName>
        <fullName evidence="1">Core domain-containing protein</fullName>
    </recommendedName>
</protein>
<evidence type="ECO:0000313" key="2">
    <source>
        <dbReference type="EMBL" id="TDG71667.1"/>
    </source>
</evidence>
<dbReference type="InterPro" id="IPR000361">
    <property type="entry name" value="ATAP_core_dom"/>
</dbReference>
<dbReference type="STRING" id="1122149.FD44_GL001178"/>
<name>A0A4R5NDN2_9LACO</name>
<sequence>MKLTISDEALAIIQPNIDPHTIMLLSYDDGVGPYSHHGLEALQIAFQLVLITDKMDKKDYDLQIKSNIGLIYAKGYSSEFFGENMKITYKPAFNLLNLSDDGEEIEDNLQIIDERH</sequence>
<keyword evidence="3" id="KW-1185">Reference proteome</keyword>
<gene>
    <name evidence="2" type="ORF">C5L31_000470</name>
</gene>
<dbReference type="InterPro" id="IPR035903">
    <property type="entry name" value="HesB-like_dom_sf"/>
</dbReference>
<evidence type="ECO:0000313" key="3">
    <source>
        <dbReference type="Proteomes" id="UP000294854"/>
    </source>
</evidence>
<dbReference type="AlphaFoldDB" id="A0A4R5NDN2"/>
<accession>A0A4R5NDN2</accession>
<dbReference type="RefSeq" id="WP_010619866.1">
    <property type="nucleotide sequence ID" value="NZ_CP042371.1"/>
</dbReference>
<proteinExistence type="predicted"/>
<dbReference type="Proteomes" id="UP000294854">
    <property type="component" value="Unassembled WGS sequence"/>
</dbReference>